<dbReference type="PANTHER" id="PTHR28055">
    <property type="entry name" value="ALTERED INHERITANCE OF MITOCHONDRIA PROTEIN 41, MITOCHONDRIAL"/>
    <property type="match status" value="1"/>
</dbReference>
<accession>F4LNB9</accession>
<dbReference type="HOGENOM" id="CLU_1812704_0_0_12"/>
<dbReference type="OrthoDB" id="371074at2"/>
<evidence type="ECO:0000313" key="1">
    <source>
        <dbReference type="EMBL" id="AEE17877.1"/>
    </source>
</evidence>
<dbReference type="GO" id="GO:0016884">
    <property type="term" value="F:carbon-nitrogen ligase activity, with glutamine as amido-N-donor"/>
    <property type="evidence" value="ECO:0007669"/>
    <property type="project" value="InterPro"/>
</dbReference>
<dbReference type="SUPFAM" id="SSF89095">
    <property type="entry name" value="GatB/YqeY motif"/>
    <property type="match status" value="1"/>
</dbReference>
<dbReference type="eggNOG" id="ENOG5031DQP">
    <property type="taxonomic scope" value="Bacteria"/>
</dbReference>
<sequence length="141" mass="15635">MATTKELFKERMSIRKTDPVRASVLGMLIDAVQKATRELNREETDADIAGAAKKMYDQTQATIAEYEKGGADTAQLKTELAILKEFVPETLSPEKTETEVKRIIEGLAEQDRVLKNIMPLVKAVPGMDMKVAKSIVEALLK</sequence>
<keyword evidence="2" id="KW-1185">Reference proteome</keyword>
<organism evidence="1 2">
    <name type="scientific">Treponema brennaborense (strain DSM 12168 / CIP 105900 / DD5/3)</name>
    <dbReference type="NCBI Taxonomy" id="906968"/>
    <lineage>
        <taxon>Bacteria</taxon>
        <taxon>Pseudomonadati</taxon>
        <taxon>Spirochaetota</taxon>
        <taxon>Spirochaetia</taxon>
        <taxon>Spirochaetales</taxon>
        <taxon>Treponemataceae</taxon>
        <taxon>Treponema</taxon>
    </lineage>
</organism>
<dbReference type="InterPro" id="IPR003789">
    <property type="entry name" value="Asn/Gln_tRNA_amidoTrase-B-like"/>
</dbReference>
<dbReference type="STRING" id="906968.Trebr_2471"/>
<dbReference type="AlphaFoldDB" id="F4LNB9"/>
<reference evidence="2" key="1">
    <citation type="submission" date="2011-04" db="EMBL/GenBank/DDBJ databases">
        <title>The complete genome of Treponema brennaborense DSM 12168.</title>
        <authorList>
            <person name="Lucas S."/>
            <person name="Han J."/>
            <person name="Lapidus A."/>
            <person name="Bruce D."/>
            <person name="Goodwin L."/>
            <person name="Pitluck S."/>
            <person name="Peters L."/>
            <person name="Kyrpides N."/>
            <person name="Mavromatis K."/>
            <person name="Ivanova N."/>
            <person name="Mikhailova N."/>
            <person name="Pagani I."/>
            <person name="Teshima H."/>
            <person name="Detter J.C."/>
            <person name="Tapia R."/>
            <person name="Han C."/>
            <person name="Land M."/>
            <person name="Hauser L."/>
            <person name="Markowitz V."/>
            <person name="Cheng J.-F."/>
            <person name="Hugenholtz P."/>
            <person name="Woyke T."/>
            <person name="Wu D."/>
            <person name="Gronow S."/>
            <person name="Wellnitz S."/>
            <person name="Brambilla E."/>
            <person name="Klenk H.-P."/>
            <person name="Eisen J.A."/>
        </authorList>
    </citation>
    <scope>NUCLEOTIDE SEQUENCE [LARGE SCALE GENOMIC DNA]</scope>
    <source>
        <strain evidence="2">DSM 12168 / CIP 105900 / DD5/3</strain>
    </source>
</reference>
<evidence type="ECO:0000313" key="2">
    <source>
        <dbReference type="Proteomes" id="UP000006546"/>
    </source>
</evidence>
<dbReference type="EMBL" id="CP002696">
    <property type="protein sequence ID" value="AEE17877.1"/>
    <property type="molecule type" value="Genomic_DNA"/>
</dbReference>
<protein>
    <recommendedName>
        <fullName evidence="3">GatB/YqeY domain-containing protein</fullName>
    </recommendedName>
</protein>
<dbReference type="RefSeq" id="WP_013759578.1">
    <property type="nucleotide sequence ID" value="NC_015500.1"/>
</dbReference>
<dbReference type="InterPro" id="IPR019004">
    <property type="entry name" value="YqeY/Aim41"/>
</dbReference>
<evidence type="ECO:0008006" key="3">
    <source>
        <dbReference type="Google" id="ProtNLM"/>
    </source>
</evidence>
<name>F4LNB9_TREBD</name>
<dbReference type="PANTHER" id="PTHR28055:SF1">
    <property type="entry name" value="ALTERED INHERITANCE OF MITOCHONDRIA PROTEIN 41, MITOCHONDRIAL"/>
    <property type="match status" value="1"/>
</dbReference>
<dbReference type="Gene3D" id="1.10.1510.10">
    <property type="entry name" value="Uncharacterised protein YqeY/AIM41 PF09424, N-terminal domain"/>
    <property type="match status" value="1"/>
</dbReference>
<dbReference type="Proteomes" id="UP000006546">
    <property type="component" value="Chromosome"/>
</dbReference>
<dbReference type="InterPro" id="IPR042184">
    <property type="entry name" value="YqeY/Aim41_N"/>
</dbReference>
<dbReference type="KEGG" id="tbe:Trebr_2471"/>
<dbReference type="Pfam" id="PF09424">
    <property type="entry name" value="YqeY"/>
    <property type="match status" value="1"/>
</dbReference>
<proteinExistence type="predicted"/>
<gene>
    <name evidence="1" type="ordered locus">Trebr_2471</name>
</gene>